<evidence type="ECO:0000313" key="2">
    <source>
        <dbReference type="Proteomes" id="UP000282574"/>
    </source>
</evidence>
<keyword evidence="2" id="KW-1185">Reference proteome</keyword>
<dbReference type="EMBL" id="RSCK01000084">
    <property type="protein sequence ID" value="RUT04542.1"/>
    <property type="molecule type" value="Genomic_DNA"/>
</dbReference>
<comment type="caution">
    <text evidence="1">The sequence shown here is derived from an EMBL/GenBank/DDBJ whole genome shotgun (WGS) entry which is preliminary data.</text>
</comment>
<name>A0AB37UBL2_9CYAN</name>
<dbReference type="RefSeq" id="WP_106171049.1">
    <property type="nucleotide sequence ID" value="NZ_JAVKZF010000004.1"/>
</dbReference>
<gene>
    <name evidence="1" type="ORF">DSM107010_57220</name>
</gene>
<organism evidence="1 2">
    <name type="scientific">Chroococcidiopsis cubana SAG 39.79</name>
    <dbReference type="NCBI Taxonomy" id="388085"/>
    <lineage>
        <taxon>Bacteria</taxon>
        <taxon>Bacillati</taxon>
        <taxon>Cyanobacteriota</taxon>
        <taxon>Cyanophyceae</taxon>
        <taxon>Chroococcidiopsidales</taxon>
        <taxon>Chroococcidiopsidaceae</taxon>
        <taxon>Chroococcidiopsis</taxon>
    </lineage>
</organism>
<dbReference type="AlphaFoldDB" id="A0AB37UBL2"/>
<accession>A0AB37UBL2</accession>
<protein>
    <submittedName>
        <fullName evidence="1">Uncharacterized protein</fullName>
    </submittedName>
</protein>
<proteinExistence type="predicted"/>
<reference evidence="1 2" key="1">
    <citation type="journal article" date="2019" name="Genome Biol. Evol.">
        <title>Day and night: Metabolic profiles and evolutionary relationships of six axenic non-marine cyanobacteria.</title>
        <authorList>
            <person name="Will S.E."/>
            <person name="Henke P."/>
            <person name="Boedeker C."/>
            <person name="Huang S."/>
            <person name="Brinkmann H."/>
            <person name="Rohde M."/>
            <person name="Jarek M."/>
            <person name="Friedl T."/>
            <person name="Seufert S."/>
            <person name="Schumacher M."/>
            <person name="Overmann J."/>
            <person name="Neumann-Schaal M."/>
            <person name="Petersen J."/>
        </authorList>
    </citation>
    <scope>NUCLEOTIDE SEQUENCE [LARGE SCALE GENOMIC DNA]</scope>
    <source>
        <strain evidence="1 2">SAG 39.79</strain>
    </source>
</reference>
<evidence type="ECO:0000313" key="1">
    <source>
        <dbReference type="EMBL" id="RUT04542.1"/>
    </source>
</evidence>
<sequence length="299" mass="33928">MISQQLVANESTSLVESSESAPLVESGTSIAIEATQADTLIPLNSDEQRDRERLELKVELAFRQAGKALAELKDKRLYRSTHKTFEQYCRDRFDLSSDAVYLKINAAKVYDNIEEFLPTIGRQIPMPTRERQLRDIGKAGMEPKEQADVWAESVDEAGGGLPSSSIVNKVIKRRKQKPLLPVQDECQVGNIFVLVGFKGQEKKYNDCWAVATELTDSTVTVEVDDRTLIVKPENLKKIDSPDVQQQILEILQRIRRLRKVNPLDRGADNLLKNLVKQTDLTPVEEGLLSWIENYYRVED</sequence>
<dbReference type="Proteomes" id="UP000282574">
    <property type="component" value="Unassembled WGS sequence"/>
</dbReference>